<name>A0AAD7ZKS0_DIPPU</name>
<dbReference type="AlphaFoldDB" id="A0AAD7ZKS0"/>
<feature type="non-terminal residue" evidence="2">
    <location>
        <position position="1"/>
    </location>
</feature>
<reference evidence="2" key="1">
    <citation type="journal article" date="2023" name="IScience">
        <title>Live-bearing cockroach genome reveals convergent evolutionary mechanisms linked to viviparity in insects and beyond.</title>
        <authorList>
            <person name="Fouks B."/>
            <person name="Harrison M.C."/>
            <person name="Mikhailova A.A."/>
            <person name="Marchal E."/>
            <person name="English S."/>
            <person name="Carruthers M."/>
            <person name="Jennings E.C."/>
            <person name="Chiamaka E.L."/>
            <person name="Frigard R.A."/>
            <person name="Pippel M."/>
            <person name="Attardo G.M."/>
            <person name="Benoit J.B."/>
            <person name="Bornberg-Bauer E."/>
            <person name="Tobe S.S."/>
        </authorList>
    </citation>
    <scope>NUCLEOTIDE SEQUENCE</scope>
    <source>
        <strain evidence="2">Stay&amp;Tobe</strain>
    </source>
</reference>
<feature type="region of interest" description="Disordered" evidence="1">
    <location>
        <begin position="24"/>
        <end position="54"/>
    </location>
</feature>
<organism evidence="2 3">
    <name type="scientific">Diploptera punctata</name>
    <name type="common">Pacific beetle cockroach</name>
    <dbReference type="NCBI Taxonomy" id="6984"/>
    <lineage>
        <taxon>Eukaryota</taxon>
        <taxon>Metazoa</taxon>
        <taxon>Ecdysozoa</taxon>
        <taxon>Arthropoda</taxon>
        <taxon>Hexapoda</taxon>
        <taxon>Insecta</taxon>
        <taxon>Pterygota</taxon>
        <taxon>Neoptera</taxon>
        <taxon>Polyneoptera</taxon>
        <taxon>Dictyoptera</taxon>
        <taxon>Blattodea</taxon>
        <taxon>Blaberoidea</taxon>
        <taxon>Blaberidae</taxon>
        <taxon>Diplopterinae</taxon>
        <taxon>Diploptera</taxon>
    </lineage>
</organism>
<dbReference type="Proteomes" id="UP001233999">
    <property type="component" value="Unassembled WGS sequence"/>
</dbReference>
<proteinExistence type="predicted"/>
<accession>A0AAD7ZKS0</accession>
<evidence type="ECO:0000313" key="2">
    <source>
        <dbReference type="EMBL" id="KAJ9581897.1"/>
    </source>
</evidence>
<feature type="non-terminal residue" evidence="2">
    <location>
        <position position="54"/>
    </location>
</feature>
<sequence>LFPPDCNFNSGNYLFITRPNHNHRDLSPVNMVDGKALPTPSDSTHQLQHKRFET</sequence>
<reference evidence="2" key="2">
    <citation type="submission" date="2023-05" db="EMBL/GenBank/DDBJ databases">
        <authorList>
            <person name="Fouks B."/>
        </authorList>
    </citation>
    <scope>NUCLEOTIDE SEQUENCE</scope>
    <source>
        <strain evidence="2">Stay&amp;Tobe</strain>
        <tissue evidence="2">Testes</tissue>
    </source>
</reference>
<dbReference type="EMBL" id="JASPKZ010007836">
    <property type="protein sequence ID" value="KAJ9581897.1"/>
    <property type="molecule type" value="Genomic_DNA"/>
</dbReference>
<comment type="caution">
    <text evidence="2">The sequence shown here is derived from an EMBL/GenBank/DDBJ whole genome shotgun (WGS) entry which is preliminary data.</text>
</comment>
<keyword evidence="3" id="KW-1185">Reference proteome</keyword>
<evidence type="ECO:0000256" key="1">
    <source>
        <dbReference type="SAM" id="MobiDB-lite"/>
    </source>
</evidence>
<protein>
    <submittedName>
        <fullName evidence="2">Uncharacterized protein</fullName>
    </submittedName>
</protein>
<evidence type="ECO:0000313" key="3">
    <source>
        <dbReference type="Proteomes" id="UP001233999"/>
    </source>
</evidence>
<gene>
    <name evidence="2" type="ORF">L9F63_003756</name>
</gene>